<evidence type="ECO:0000313" key="1">
    <source>
        <dbReference type="EMBL" id="SFM28976.1"/>
    </source>
</evidence>
<proteinExistence type="predicted"/>
<dbReference type="AlphaFoldDB" id="A0A1I4PMY6"/>
<gene>
    <name evidence="1" type="ORF">SAMN04487943_11246</name>
</gene>
<protein>
    <submittedName>
        <fullName evidence="1">Uncharacterized protein</fullName>
    </submittedName>
</protein>
<dbReference type="Proteomes" id="UP000198565">
    <property type="component" value="Unassembled WGS sequence"/>
</dbReference>
<dbReference type="RefSeq" id="WP_091485223.1">
    <property type="nucleotide sequence ID" value="NZ_FOTR01000012.1"/>
</dbReference>
<sequence length="60" mass="6996">MEYTRSIGNYYETFEGTPKEIAELISILDKQEREVSQEKIKYPNLTKVKQKEVGKGEVTK</sequence>
<accession>A0A1I4PMY6</accession>
<name>A0A1I4PMY6_9BACI</name>
<evidence type="ECO:0000313" key="2">
    <source>
        <dbReference type="Proteomes" id="UP000198565"/>
    </source>
</evidence>
<organism evidence="1 2">
    <name type="scientific">Gracilibacillus orientalis</name>
    <dbReference type="NCBI Taxonomy" id="334253"/>
    <lineage>
        <taxon>Bacteria</taxon>
        <taxon>Bacillati</taxon>
        <taxon>Bacillota</taxon>
        <taxon>Bacilli</taxon>
        <taxon>Bacillales</taxon>
        <taxon>Bacillaceae</taxon>
        <taxon>Gracilibacillus</taxon>
    </lineage>
</organism>
<reference evidence="2" key="1">
    <citation type="submission" date="2016-10" db="EMBL/GenBank/DDBJ databases">
        <authorList>
            <person name="Varghese N."/>
            <person name="Submissions S."/>
        </authorList>
    </citation>
    <scope>NUCLEOTIDE SEQUENCE [LARGE SCALE GENOMIC DNA]</scope>
    <source>
        <strain evidence="2">CGMCC 1.4250</strain>
    </source>
</reference>
<dbReference type="EMBL" id="FOTR01000012">
    <property type="protein sequence ID" value="SFM28976.1"/>
    <property type="molecule type" value="Genomic_DNA"/>
</dbReference>
<dbReference type="STRING" id="334253.SAMN04487943_11246"/>
<keyword evidence="2" id="KW-1185">Reference proteome</keyword>